<reference evidence="1 2" key="1">
    <citation type="journal article" date="2018" name="Syst. Appl. Microbiol.">
        <title>A new symbiotic nanoarchaeote (Candidatus Nanoclepta minutus) and its host (Zestosphaera tikiterensis gen. nov., sp. nov.) from a New Zealand hot spring.</title>
        <authorList>
            <person name="St John E."/>
            <person name="Liu Y."/>
            <person name="Podar M."/>
            <person name="Stott M.B."/>
            <person name="Meneghin J."/>
            <person name="Chen Z."/>
            <person name="Lagutin K."/>
            <person name="Mitchell K."/>
            <person name="Reysenbach A.L."/>
        </authorList>
    </citation>
    <scope>NUCLEOTIDE SEQUENCE [LARGE SCALE GENOMIC DNA]</scope>
    <source>
        <strain evidence="1">NZ3</strain>
    </source>
</reference>
<organism evidence="1 2">
    <name type="scientific">Zestosphaera tikiterensis</name>
    <dbReference type="NCBI Taxonomy" id="1973259"/>
    <lineage>
        <taxon>Archaea</taxon>
        <taxon>Thermoproteota</taxon>
        <taxon>Thermoprotei</taxon>
        <taxon>Desulfurococcales</taxon>
        <taxon>Desulfurococcaceae</taxon>
        <taxon>Zestosphaera</taxon>
    </lineage>
</organism>
<dbReference type="AlphaFoldDB" id="A0A2R7Y8I5"/>
<evidence type="ECO:0008006" key="3">
    <source>
        <dbReference type="Google" id="ProtNLM"/>
    </source>
</evidence>
<evidence type="ECO:0000313" key="1">
    <source>
        <dbReference type="EMBL" id="PUA33843.1"/>
    </source>
</evidence>
<protein>
    <recommendedName>
        <fullName evidence="3">DUF1616 domain-containing protein</fullName>
    </recommendedName>
</protein>
<dbReference type="EMBL" id="NBVN01000001">
    <property type="protein sequence ID" value="PUA33843.1"/>
    <property type="molecule type" value="Genomic_DNA"/>
</dbReference>
<gene>
    <name evidence="1" type="ORF">B7O98_00010</name>
</gene>
<name>A0A2R7Y8I5_9CREN</name>
<evidence type="ECO:0000313" key="2">
    <source>
        <dbReference type="Proteomes" id="UP000244093"/>
    </source>
</evidence>
<comment type="caution">
    <text evidence="1">The sequence shown here is derived from an EMBL/GenBank/DDBJ whole genome shotgun (WGS) entry which is preliminary data.</text>
</comment>
<sequence length="166" mass="18358">MDLLDDEVFAVLTALIVVASVFTAAQEFQRIEPFNAVGLLNEDCKIGDYPTFVLIGEKLPLCLYVFNNMGRPEAYMIVYRFGSKDTLPTNTTSSTAPALWNYTVVLNHGEEALLRASIPIPANPALIGGNATLIFELWIYDTGGGKWVYTGRWVHLHVRVEGVPLP</sequence>
<dbReference type="Proteomes" id="UP000244093">
    <property type="component" value="Unassembled WGS sequence"/>
</dbReference>
<accession>A0A2R7Y8I5</accession>
<proteinExistence type="predicted"/>